<dbReference type="Pfam" id="PF07883">
    <property type="entry name" value="Cupin_2"/>
    <property type="match status" value="1"/>
</dbReference>
<name>A0ABT1A8N4_9PSEU</name>
<evidence type="ECO:0000256" key="1">
    <source>
        <dbReference type="SAM" id="SignalP"/>
    </source>
</evidence>
<gene>
    <name evidence="3" type="ORF">KDL28_30260</name>
</gene>
<protein>
    <submittedName>
        <fullName evidence="3">Cupin domain-containing protein</fullName>
    </submittedName>
</protein>
<organism evidence="3 4">
    <name type="scientific">Pseudonocardia humida</name>
    <dbReference type="NCBI Taxonomy" id="2800819"/>
    <lineage>
        <taxon>Bacteria</taxon>
        <taxon>Bacillati</taxon>
        <taxon>Actinomycetota</taxon>
        <taxon>Actinomycetes</taxon>
        <taxon>Pseudonocardiales</taxon>
        <taxon>Pseudonocardiaceae</taxon>
        <taxon>Pseudonocardia</taxon>
    </lineage>
</organism>
<feature type="domain" description="Cupin type-2" evidence="2">
    <location>
        <begin position="58"/>
        <end position="128"/>
    </location>
</feature>
<proteinExistence type="predicted"/>
<dbReference type="PANTHER" id="PTHR38599">
    <property type="entry name" value="CUPIN DOMAIN PROTEIN (AFU_ORTHOLOGUE AFUA_3G13620)"/>
    <property type="match status" value="1"/>
</dbReference>
<sequence length="145" mass="14867">MRRVVQLLLGAAIVVAAPSAAWASPGSGVSGTVLAEGTSAGSVETESHGPTDVAIRRIVIEPGGSTGWHHHTGELVAVVLTGTLTRQLDDCSIRTSTAGQAFVEPAGRKHVHIGRNLGSEPVELYVTYLIPAGDQLAVDQPGPGC</sequence>
<evidence type="ECO:0000313" key="3">
    <source>
        <dbReference type="EMBL" id="MCO1659363.1"/>
    </source>
</evidence>
<comment type="caution">
    <text evidence="3">The sequence shown here is derived from an EMBL/GenBank/DDBJ whole genome shotgun (WGS) entry which is preliminary data.</text>
</comment>
<feature type="signal peptide" evidence="1">
    <location>
        <begin position="1"/>
        <end position="23"/>
    </location>
</feature>
<dbReference type="EMBL" id="JAGSOV010000064">
    <property type="protein sequence ID" value="MCO1659363.1"/>
    <property type="molecule type" value="Genomic_DNA"/>
</dbReference>
<dbReference type="InterPro" id="IPR014710">
    <property type="entry name" value="RmlC-like_jellyroll"/>
</dbReference>
<evidence type="ECO:0000259" key="2">
    <source>
        <dbReference type="Pfam" id="PF07883"/>
    </source>
</evidence>
<keyword evidence="4" id="KW-1185">Reference proteome</keyword>
<evidence type="ECO:0000313" key="4">
    <source>
        <dbReference type="Proteomes" id="UP001165283"/>
    </source>
</evidence>
<reference evidence="3" key="1">
    <citation type="submission" date="2021-04" db="EMBL/GenBank/DDBJ databases">
        <title>Pseudonocardia sp. nov., isolated from sandy soil of mangrove forest.</title>
        <authorList>
            <person name="Zan Z."/>
            <person name="Huang R."/>
            <person name="Liu W."/>
        </authorList>
    </citation>
    <scope>NUCLEOTIDE SEQUENCE</scope>
    <source>
        <strain evidence="3">S2-4</strain>
    </source>
</reference>
<dbReference type="RefSeq" id="WP_252444187.1">
    <property type="nucleotide sequence ID" value="NZ_JAGSOV010000064.1"/>
</dbReference>
<dbReference type="Proteomes" id="UP001165283">
    <property type="component" value="Unassembled WGS sequence"/>
</dbReference>
<dbReference type="PANTHER" id="PTHR38599:SF1">
    <property type="entry name" value="CUPIN DOMAIN PROTEIN (AFU_ORTHOLOGUE AFUA_3G13620)"/>
    <property type="match status" value="1"/>
</dbReference>
<dbReference type="InterPro" id="IPR011051">
    <property type="entry name" value="RmlC_Cupin_sf"/>
</dbReference>
<dbReference type="InterPro" id="IPR013096">
    <property type="entry name" value="Cupin_2"/>
</dbReference>
<dbReference type="Gene3D" id="2.60.120.10">
    <property type="entry name" value="Jelly Rolls"/>
    <property type="match status" value="1"/>
</dbReference>
<dbReference type="SUPFAM" id="SSF51182">
    <property type="entry name" value="RmlC-like cupins"/>
    <property type="match status" value="1"/>
</dbReference>
<keyword evidence="1" id="KW-0732">Signal</keyword>
<accession>A0ABT1A8N4</accession>
<feature type="chain" id="PRO_5045366547" evidence="1">
    <location>
        <begin position="24"/>
        <end position="145"/>
    </location>
</feature>